<sequence length="369" mass="42537">MTNTEALRTQIADRAKEIRTDGYAMSIGEVLSLYRDGDIEIHPEFQRIFRWNDDQKSRLIESILLGIPIPPIFVSQRSDGVWDVIDGVQRLSTIFQFVGVYENEIGMTDEPLVLTSGEYLTHLEGISYYAREGTTEDTFDEALRRNFKRSKLDFQIITKESDPNAKYDLFQRLNAGSILSPQEARNCLMVMISRPFYAEILELSQSESFRYCVPLSDRQEEEAYREELVLRFFSQTDFNGDDRELRSEYGEFLTNWVKRRASEGPDLDTATFTKTFSLLAEALGEDAFRRYASERDKHLGPFSISAYEFVTSGVAHNLEHWQSEDPGSLRQRIESIWTAPEFRSNSGTGVSPRRRVPRIINASRKYFAG</sequence>
<dbReference type="AlphaFoldDB" id="A0AA90NDL5"/>
<dbReference type="InterPro" id="IPR004919">
    <property type="entry name" value="GmrSD_N"/>
</dbReference>
<organism evidence="2 3">
    <name type="scientific">Tsukamurella strandjordii</name>
    <dbReference type="NCBI Taxonomy" id="147577"/>
    <lineage>
        <taxon>Bacteria</taxon>
        <taxon>Bacillati</taxon>
        <taxon>Actinomycetota</taxon>
        <taxon>Actinomycetes</taxon>
        <taxon>Mycobacteriales</taxon>
        <taxon>Tsukamurellaceae</taxon>
        <taxon>Tsukamurella</taxon>
    </lineage>
</organism>
<evidence type="ECO:0000313" key="2">
    <source>
        <dbReference type="EMBL" id="MDP0400381.1"/>
    </source>
</evidence>
<comment type="caution">
    <text evidence="2">The sequence shown here is derived from an EMBL/GenBank/DDBJ whole genome shotgun (WGS) entry which is preliminary data.</text>
</comment>
<protein>
    <submittedName>
        <fullName evidence="2">DUF262 domain-containing protein</fullName>
    </submittedName>
</protein>
<dbReference type="EMBL" id="JAUTIX010000009">
    <property type="protein sequence ID" value="MDP0400381.1"/>
    <property type="molecule type" value="Genomic_DNA"/>
</dbReference>
<dbReference type="PANTHER" id="PTHR39639:SF1">
    <property type="entry name" value="DUF262 DOMAIN-CONTAINING PROTEIN"/>
    <property type="match status" value="1"/>
</dbReference>
<reference evidence="2" key="1">
    <citation type="submission" date="2023-08" db="EMBL/GenBank/DDBJ databases">
        <title>The draft genome of Tsukamurella strandjordii strain 050030.</title>
        <authorList>
            <person name="Zhao F."/>
            <person name="Feng Y."/>
            <person name="Zong Z."/>
        </authorList>
    </citation>
    <scope>NUCLEOTIDE SEQUENCE</scope>
    <source>
        <strain evidence="2">050030</strain>
    </source>
</reference>
<keyword evidence="3" id="KW-1185">Reference proteome</keyword>
<evidence type="ECO:0000259" key="1">
    <source>
        <dbReference type="Pfam" id="PF03235"/>
    </source>
</evidence>
<dbReference type="Pfam" id="PF03235">
    <property type="entry name" value="GmrSD_N"/>
    <property type="match status" value="1"/>
</dbReference>
<feature type="domain" description="GmrSD restriction endonucleases N-terminal" evidence="1">
    <location>
        <begin position="30"/>
        <end position="188"/>
    </location>
</feature>
<dbReference type="Proteomes" id="UP001178281">
    <property type="component" value="Unassembled WGS sequence"/>
</dbReference>
<dbReference type="PANTHER" id="PTHR39639">
    <property type="entry name" value="CHROMOSOME 16, WHOLE GENOME SHOTGUN SEQUENCE"/>
    <property type="match status" value="1"/>
</dbReference>
<evidence type="ECO:0000313" key="3">
    <source>
        <dbReference type="Proteomes" id="UP001178281"/>
    </source>
</evidence>
<dbReference type="RefSeq" id="WP_305112782.1">
    <property type="nucleotide sequence ID" value="NZ_JAUTIX010000009.1"/>
</dbReference>
<proteinExistence type="predicted"/>
<name>A0AA90NDL5_9ACTN</name>
<accession>A0AA90NDL5</accession>
<gene>
    <name evidence="2" type="ORF">Q7X28_20885</name>
</gene>